<dbReference type="GO" id="GO:0044716">
    <property type="term" value="F:8-oxo-GDP phosphatase activity"/>
    <property type="evidence" value="ECO:0007669"/>
    <property type="project" value="TreeGrafter"/>
</dbReference>
<proteinExistence type="inferred from homology"/>
<protein>
    <recommendedName>
        <fullName evidence="11">8-oxo-dGTP diphosphatase</fullName>
        <ecNumber evidence="11">3.6.1.55</ecNumber>
    </recommendedName>
</protein>
<dbReference type="Proteomes" id="UP000001937">
    <property type="component" value="Chromosome"/>
</dbReference>
<evidence type="ECO:0000256" key="11">
    <source>
        <dbReference type="ARBA" id="ARBA00038905"/>
    </source>
</evidence>
<dbReference type="PANTHER" id="PTHR47707:SF1">
    <property type="entry name" value="NUDIX HYDROLASE FAMILY PROTEIN"/>
    <property type="match status" value="1"/>
</dbReference>
<evidence type="ECO:0000313" key="14">
    <source>
        <dbReference type="EMBL" id="ABD13216.1"/>
    </source>
</evidence>
<dbReference type="STRING" id="106370.Francci3_3866"/>
<dbReference type="EC" id="3.6.1.55" evidence="11"/>
<dbReference type="PRINTS" id="PR00502">
    <property type="entry name" value="NUDIXFAMILY"/>
</dbReference>
<evidence type="ECO:0000256" key="10">
    <source>
        <dbReference type="ARBA" id="ARBA00035861"/>
    </source>
</evidence>
<dbReference type="GO" id="GO:0044715">
    <property type="term" value="F:8-oxo-dGDP phosphatase activity"/>
    <property type="evidence" value="ECO:0007669"/>
    <property type="project" value="TreeGrafter"/>
</dbReference>
<evidence type="ECO:0000256" key="12">
    <source>
        <dbReference type="SAM" id="MobiDB-lite"/>
    </source>
</evidence>
<sequence length="167" mass="18620">MNADVEGLDALPSTHGRRRGTPEDRDGTDSPVVKGRLVVAVALLDDDRRVLAARRREPHPYAGMWEFPGGKVEPGEHELDALVRECREELDVEIEVGPPLGEVGLSSPGWVLRVWLGRVTRQQPRLVEHDELRWLGVAELDDVRWMPADGPLVAELRRVLSTPGSLF</sequence>
<evidence type="ECO:0000256" key="7">
    <source>
        <dbReference type="ARBA" id="ARBA00022801"/>
    </source>
</evidence>
<dbReference type="RefSeq" id="WP_011438240.1">
    <property type="nucleotide sequence ID" value="NC_007777.1"/>
</dbReference>
<evidence type="ECO:0000256" key="5">
    <source>
        <dbReference type="ARBA" id="ARBA00022723"/>
    </source>
</evidence>
<gene>
    <name evidence="14" type="ordered locus">Francci3_3866</name>
</gene>
<keyword evidence="4" id="KW-0235">DNA replication</keyword>
<dbReference type="EMBL" id="CP000249">
    <property type="protein sequence ID" value="ABD13216.1"/>
    <property type="molecule type" value="Genomic_DNA"/>
</dbReference>
<dbReference type="Pfam" id="PF00293">
    <property type="entry name" value="NUDIX"/>
    <property type="match status" value="1"/>
</dbReference>
<evidence type="ECO:0000256" key="6">
    <source>
        <dbReference type="ARBA" id="ARBA00022763"/>
    </source>
</evidence>
<dbReference type="GO" id="GO:0035539">
    <property type="term" value="F:8-oxo-7,8-dihydrodeoxyguanosine triphosphate pyrophosphatase activity"/>
    <property type="evidence" value="ECO:0007669"/>
    <property type="project" value="UniProtKB-EC"/>
</dbReference>
<dbReference type="AlphaFoldDB" id="Q2J676"/>
<name>Q2J676_FRACC</name>
<dbReference type="OrthoDB" id="9810648at2"/>
<comment type="catalytic activity">
    <reaction evidence="10">
        <text>8-oxo-dGTP + H2O = 8-oxo-dGMP + diphosphate + H(+)</text>
        <dbReference type="Rhea" id="RHEA:31575"/>
        <dbReference type="ChEBI" id="CHEBI:15377"/>
        <dbReference type="ChEBI" id="CHEBI:15378"/>
        <dbReference type="ChEBI" id="CHEBI:33019"/>
        <dbReference type="ChEBI" id="CHEBI:63224"/>
        <dbReference type="ChEBI" id="CHEBI:77896"/>
        <dbReference type="EC" id="3.6.1.55"/>
    </reaction>
</comment>
<keyword evidence="9" id="KW-0234">DNA repair</keyword>
<dbReference type="CDD" id="cd03425">
    <property type="entry name" value="NUDIX_MutT_NudA_like"/>
    <property type="match status" value="1"/>
</dbReference>
<dbReference type="KEGG" id="fra:Francci3_3866"/>
<keyword evidence="7 14" id="KW-0378">Hydrolase</keyword>
<evidence type="ECO:0000256" key="3">
    <source>
        <dbReference type="ARBA" id="ARBA00022457"/>
    </source>
</evidence>
<reference evidence="14 15" key="1">
    <citation type="journal article" date="2007" name="Genome Res.">
        <title>Genome characteristics of facultatively symbiotic Frankia sp. strains reflect host range and host plant biogeography.</title>
        <authorList>
            <person name="Normand P."/>
            <person name="Lapierre P."/>
            <person name="Tisa L.S."/>
            <person name="Gogarten J.P."/>
            <person name="Alloisio N."/>
            <person name="Bagnarol E."/>
            <person name="Bassi C.A."/>
            <person name="Berry A.M."/>
            <person name="Bickhart D.M."/>
            <person name="Choisne N."/>
            <person name="Couloux A."/>
            <person name="Cournoyer B."/>
            <person name="Cruveiller S."/>
            <person name="Daubin V."/>
            <person name="Demange N."/>
            <person name="Francino M.P."/>
            <person name="Goltsman E."/>
            <person name="Huang Y."/>
            <person name="Kopp O.R."/>
            <person name="Labarre L."/>
            <person name="Lapidus A."/>
            <person name="Lavire C."/>
            <person name="Marechal J."/>
            <person name="Martinez M."/>
            <person name="Mastronunzio J.E."/>
            <person name="Mullin B.C."/>
            <person name="Niemann J."/>
            <person name="Pujic P."/>
            <person name="Rawnsley T."/>
            <person name="Rouy Z."/>
            <person name="Schenowitz C."/>
            <person name="Sellstedt A."/>
            <person name="Tavares F."/>
            <person name="Tomkins J.P."/>
            <person name="Vallenet D."/>
            <person name="Valverde C."/>
            <person name="Wall L.G."/>
            <person name="Wang Y."/>
            <person name="Medigue C."/>
            <person name="Benson D.R."/>
        </authorList>
    </citation>
    <scope>NUCLEOTIDE SEQUENCE [LARGE SCALE GENOMIC DNA]</scope>
    <source>
        <strain evidence="15">DSM 45818 / CECT 9043 / CcI3</strain>
    </source>
</reference>
<dbReference type="SUPFAM" id="SSF55811">
    <property type="entry name" value="Nudix"/>
    <property type="match status" value="1"/>
</dbReference>
<dbReference type="GO" id="GO:0006281">
    <property type="term" value="P:DNA repair"/>
    <property type="evidence" value="ECO:0007669"/>
    <property type="project" value="UniProtKB-KW"/>
</dbReference>
<dbReference type="Gene3D" id="3.90.79.10">
    <property type="entry name" value="Nucleoside Triphosphate Pyrophosphohydrolase"/>
    <property type="match status" value="1"/>
</dbReference>
<dbReference type="PANTHER" id="PTHR47707">
    <property type="entry name" value="8-OXO-DGTP DIPHOSPHATASE"/>
    <property type="match status" value="1"/>
</dbReference>
<feature type="region of interest" description="Disordered" evidence="12">
    <location>
        <begin position="1"/>
        <end position="31"/>
    </location>
</feature>
<dbReference type="GO" id="GO:0008413">
    <property type="term" value="F:8-oxo-7,8-dihydroguanosine triphosphate pyrophosphatase activity"/>
    <property type="evidence" value="ECO:0007669"/>
    <property type="project" value="TreeGrafter"/>
</dbReference>
<keyword evidence="5" id="KW-0479">Metal-binding</keyword>
<dbReference type="eggNOG" id="COG0494">
    <property type="taxonomic scope" value="Bacteria"/>
</dbReference>
<keyword evidence="6" id="KW-0227">DNA damage</keyword>
<dbReference type="HOGENOM" id="CLU_037162_19_0_11"/>
<evidence type="ECO:0000256" key="2">
    <source>
        <dbReference type="ARBA" id="ARBA00005582"/>
    </source>
</evidence>
<keyword evidence="8" id="KW-0460">Magnesium</keyword>
<evidence type="ECO:0000259" key="13">
    <source>
        <dbReference type="PROSITE" id="PS51462"/>
    </source>
</evidence>
<accession>Q2J676</accession>
<evidence type="ECO:0000313" key="15">
    <source>
        <dbReference type="Proteomes" id="UP000001937"/>
    </source>
</evidence>
<comment type="similarity">
    <text evidence="2">Belongs to the Nudix hydrolase family.</text>
</comment>
<evidence type="ECO:0000256" key="8">
    <source>
        <dbReference type="ARBA" id="ARBA00022842"/>
    </source>
</evidence>
<dbReference type="InterPro" id="IPR000086">
    <property type="entry name" value="NUDIX_hydrolase_dom"/>
</dbReference>
<dbReference type="InterPro" id="IPR020476">
    <property type="entry name" value="Nudix_hydrolase"/>
</dbReference>
<evidence type="ECO:0000256" key="1">
    <source>
        <dbReference type="ARBA" id="ARBA00001946"/>
    </source>
</evidence>
<dbReference type="PhylomeDB" id="Q2J676"/>
<dbReference type="GO" id="GO:0046872">
    <property type="term" value="F:metal ion binding"/>
    <property type="evidence" value="ECO:0007669"/>
    <property type="project" value="UniProtKB-KW"/>
</dbReference>
<dbReference type="InterPro" id="IPR015797">
    <property type="entry name" value="NUDIX_hydrolase-like_dom_sf"/>
</dbReference>
<comment type="cofactor">
    <cofactor evidence="1">
        <name>Mg(2+)</name>
        <dbReference type="ChEBI" id="CHEBI:18420"/>
    </cofactor>
</comment>
<dbReference type="InterPro" id="IPR047127">
    <property type="entry name" value="MutT-like"/>
</dbReference>
<feature type="domain" description="Nudix hydrolase" evidence="13">
    <location>
        <begin position="34"/>
        <end position="160"/>
    </location>
</feature>
<evidence type="ECO:0000256" key="4">
    <source>
        <dbReference type="ARBA" id="ARBA00022705"/>
    </source>
</evidence>
<keyword evidence="3" id="KW-0515">Mutator protein</keyword>
<organism evidence="14 15">
    <name type="scientific">Frankia casuarinae (strain DSM 45818 / CECT 9043 / HFP020203 / CcI3)</name>
    <dbReference type="NCBI Taxonomy" id="106370"/>
    <lineage>
        <taxon>Bacteria</taxon>
        <taxon>Bacillati</taxon>
        <taxon>Actinomycetota</taxon>
        <taxon>Actinomycetes</taxon>
        <taxon>Frankiales</taxon>
        <taxon>Frankiaceae</taxon>
        <taxon>Frankia</taxon>
    </lineage>
</organism>
<evidence type="ECO:0000256" key="9">
    <source>
        <dbReference type="ARBA" id="ARBA00023204"/>
    </source>
</evidence>
<dbReference type="GO" id="GO:0006260">
    <property type="term" value="P:DNA replication"/>
    <property type="evidence" value="ECO:0007669"/>
    <property type="project" value="UniProtKB-KW"/>
</dbReference>
<dbReference type="PROSITE" id="PS51462">
    <property type="entry name" value="NUDIX"/>
    <property type="match status" value="1"/>
</dbReference>
<keyword evidence="15" id="KW-1185">Reference proteome</keyword>